<proteinExistence type="predicted"/>
<dbReference type="EMBL" id="JANEWF010000066">
    <property type="protein sequence ID" value="MDA8486791.1"/>
    <property type="molecule type" value="Genomic_DNA"/>
</dbReference>
<name>A0ABT4YDF0_METRE</name>
<organism evidence="1 2">
    <name type="scientific">Metapseudomonas resinovorans</name>
    <name type="common">Pseudomonas resinovorans</name>
    <dbReference type="NCBI Taxonomy" id="53412"/>
    <lineage>
        <taxon>Bacteria</taxon>
        <taxon>Pseudomonadati</taxon>
        <taxon>Pseudomonadota</taxon>
        <taxon>Gammaproteobacteria</taxon>
        <taxon>Pseudomonadales</taxon>
        <taxon>Pseudomonadaceae</taxon>
        <taxon>Metapseudomonas</taxon>
    </lineage>
</organism>
<reference evidence="1 2" key="1">
    <citation type="submission" date="2022-07" db="EMBL/GenBank/DDBJ databases">
        <title>Genome Analysis of Selected Gammaproteobacteria from Nigerian Food snails.</title>
        <authorList>
            <person name="Okafor A.C."/>
        </authorList>
    </citation>
    <scope>NUCLEOTIDE SEQUENCE [LARGE SCALE GENOMIC DNA]</scope>
    <source>
        <strain evidence="1 2">Awg 2</strain>
    </source>
</reference>
<dbReference type="PANTHER" id="PTHR42957">
    <property type="entry name" value="HELICASE MJ1565-RELATED"/>
    <property type="match status" value="1"/>
</dbReference>
<dbReference type="CDD" id="cd01127">
    <property type="entry name" value="TrwB_TraG_TraD_VirD4"/>
    <property type="match status" value="1"/>
</dbReference>
<protein>
    <submittedName>
        <fullName evidence="1">ATP-binding protein</fullName>
    </submittedName>
</protein>
<dbReference type="Proteomes" id="UP001211689">
    <property type="component" value="Unassembled WGS sequence"/>
</dbReference>
<dbReference type="InterPro" id="IPR027417">
    <property type="entry name" value="P-loop_NTPase"/>
</dbReference>
<dbReference type="Gene3D" id="3.40.50.300">
    <property type="entry name" value="P-loop containing nucleotide triphosphate hydrolases"/>
    <property type="match status" value="1"/>
</dbReference>
<sequence>MKGITYFNKDKFFRHNNGTFYNSNGAGFENNIKPIIEEHVKLDGLDQFNELILRCYLQLCSDVVFGYAQYEHIQPVLARAKSSITALRNVLEVVNVPPPPQLLHVISLKRCKNEIKKILPLLIAKNFYTNHKDSESLKSPPSRTLHIIIDEAHNILSEQSTREHEIWKDYRLELFEEIIKEGRKYGVYLTLSSQRPADISPTIVSQIHNFFIHRLVNERDLMLLDNTISTLDSSSKALIPTLAKGCCVVTGTAFDLPMILKIDPLLKEHRPSSDDVDLEELWALPPA</sequence>
<dbReference type="GO" id="GO:0005524">
    <property type="term" value="F:ATP binding"/>
    <property type="evidence" value="ECO:0007669"/>
    <property type="project" value="UniProtKB-KW"/>
</dbReference>
<keyword evidence="1" id="KW-0067">ATP-binding</keyword>
<dbReference type="SUPFAM" id="SSF52540">
    <property type="entry name" value="P-loop containing nucleoside triphosphate hydrolases"/>
    <property type="match status" value="1"/>
</dbReference>
<dbReference type="PANTHER" id="PTHR42957:SF1">
    <property type="entry name" value="HELICASE MJ1565-RELATED"/>
    <property type="match status" value="1"/>
</dbReference>
<comment type="caution">
    <text evidence="1">The sequence shown here is derived from an EMBL/GenBank/DDBJ whole genome shotgun (WGS) entry which is preliminary data.</text>
</comment>
<keyword evidence="2" id="KW-1185">Reference proteome</keyword>
<keyword evidence="1" id="KW-0547">Nucleotide-binding</keyword>
<evidence type="ECO:0000313" key="1">
    <source>
        <dbReference type="EMBL" id="MDA8486791.1"/>
    </source>
</evidence>
<dbReference type="RefSeq" id="WP_271472572.1">
    <property type="nucleotide sequence ID" value="NZ_JANEWF010000066.1"/>
</dbReference>
<dbReference type="InterPro" id="IPR008571">
    <property type="entry name" value="HerA-like"/>
</dbReference>
<gene>
    <name evidence="1" type="ORF">NNO07_27325</name>
</gene>
<evidence type="ECO:0000313" key="2">
    <source>
        <dbReference type="Proteomes" id="UP001211689"/>
    </source>
</evidence>
<accession>A0ABT4YDF0</accession>